<proteinExistence type="predicted"/>
<reference evidence="1 2" key="1">
    <citation type="submission" date="2019-03" db="EMBL/GenBank/DDBJ databases">
        <title>First draft genome of Liparis tanakae, snailfish: a comprehensive survey of snailfish specific genes.</title>
        <authorList>
            <person name="Kim W."/>
            <person name="Song I."/>
            <person name="Jeong J.-H."/>
            <person name="Kim D."/>
            <person name="Kim S."/>
            <person name="Ryu S."/>
            <person name="Song J.Y."/>
            <person name="Lee S.K."/>
        </authorList>
    </citation>
    <scope>NUCLEOTIDE SEQUENCE [LARGE SCALE GENOMIC DNA]</scope>
    <source>
        <tissue evidence="1">Muscle</tissue>
    </source>
</reference>
<name>A0A4Z2EVW1_9TELE</name>
<accession>A0A4Z2EVW1</accession>
<gene>
    <name evidence="1" type="ORF">EYF80_057147</name>
</gene>
<dbReference type="EMBL" id="SRLO01002546">
    <property type="protein sequence ID" value="TNN32691.1"/>
    <property type="molecule type" value="Genomic_DNA"/>
</dbReference>
<keyword evidence="2" id="KW-1185">Reference proteome</keyword>
<protein>
    <submittedName>
        <fullName evidence="1">Uncharacterized protein</fullName>
    </submittedName>
</protein>
<evidence type="ECO:0000313" key="1">
    <source>
        <dbReference type="EMBL" id="TNN32691.1"/>
    </source>
</evidence>
<dbReference type="AlphaFoldDB" id="A0A4Z2EVW1"/>
<dbReference type="Proteomes" id="UP000314294">
    <property type="component" value="Unassembled WGS sequence"/>
</dbReference>
<sequence>MRRIPSPSYTVGMERKLHQHHRLTTLLLQDKSQLSMLKEKLRNLSQRLRANGSVSRSLGVQRTAAVFTITKFSLGFSDINIRFSNGTSSQLVSMTSVY</sequence>
<organism evidence="1 2">
    <name type="scientific">Liparis tanakae</name>
    <name type="common">Tanaka's snailfish</name>
    <dbReference type="NCBI Taxonomy" id="230148"/>
    <lineage>
        <taxon>Eukaryota</taxon>
        <taxon>Metazoa</taxon>
        <taxon>Chordata</taxon>
        <taxon>Craniata</taxon>
        <taxon>Vertebrata</taxon>
        <taxon>Euteleostomi</taxon>
        <taxon>Actinopterygii</taxon>
        <taxon>Neopterygii</taxon>
        <taxon>Teleostei</taxon>
        <taxon>Neoteleostei</taxon>
        <taxon>Acanthomorphata</taxon>
        <taxon>Eupercaria</taxon>
        <taxon>Perciformes</taxon>
        <taxon>Cottioidei</taxon>
        <taxon>Cottales</taxon>
        <taxon>Liparidae</taxon>
        <taxon>Liparis</taxon>
    </lineage>
</organism>
<evidence type="ECO:0000313" key="2">
    <source>
        <dbReference type="Proteomes" id="UP000314294"/>
    </source>
</evidence>
<comment type="caution">
    <text evidence="1">The sequence shown here is derived from an EMBL/GenBank/DDBJ whole genome shotgun (WGS) entry which is preliminary data.</text>
</comment>